<organism evidence="1 2">
    <name type="scientific">Klebsiella aerogenes</name>
    <name type="common">Enterobacter aerogenes</name>
    <dbReference type="NCBI Taxonomy" id="548"/>
    <lineage>
        <taxon>Bacteria</taxon>
        <taxon>Pseudomonadati</taxon>
        <taxon>Pseudomonadota</taxon>
        <taxon>Gammaproteobacteria</taxon>
        <taxon>Enterobacterales</taxon>
        <taxon>Enterobacteriaceae</taxon>
        <taxon>Klebsiella/Raoultella group</taxon>
        <taxon>Klebsiella</taxon>
    </lineage>
</organism>
<dbReference type="Proteomes" id="UP000514462">
    <property type="component" value="Chromosome"/>
</dbReference>
<dbReference type="PROSITE" id="PS51257">
    <property type="entry name" value="PROKAR_LIPOPROTEIN"/>
    <property type="match status" value="1"/>
</dbReference>
<dbReference type="EMBL" id="CP055904">
    <property type="protein sequence ID" value="QMR39400.1"/>
    <property type="molecule type" value="Genomic_DNA"/>
</dbReference>
<protein>
    <recommendedName>
        <fullName evidence="3">Lipoprotein</fullName>
    </recommendedName>
</protein>
<sequence>MKILAILPFIFLISGCPGGNPAPQPRSTFINGEHLCFSTDEKDVLNYYRIESNEDGKYDTVRYGEGLNVSYPDDCINFKWKSGYSYAVSYGLNGKNYVHEFFIDSTGTLTK</sequence>
<dbReference type="AlphaFoldDB" id="A0AAP9QVT2"/>
<accession>A0AAP9QVT2</accession>
<name>A0AAP9QVT2_KLEAE</name>
<dbReference type="NCBIfam" id="NF045617">
    <property type="entry name" value="mostly_LP"/>
    <property type="match status" value="1"/>
</dbReference>
<evidence type="ECO:0000313" key="1">
    <source>
        <dbReference type="EMBL" id="QMR39400.1"/>
    </source>
</evidence>
<proteinExistence type="predicted"/>
<evidence type="ECO:0008006" key="3">
    <source>
        <dbReference type="Google" id="ProtNLM"/>
    </source>
</evidence>
<gene>
    <name evidence="1" type="ORF">HV331_07830</name>
</gene>
<evidence type="ECO:0000313" key="2">
    <source>
        <dbReference type="Proteomes" id="UP000514462"/>
    </source>
</evidence>
<dbReference type="RefSeq" id="WP_072057090.1">
    <property type="nucleotide sequence ID" value="NZ_CABHFP010000005.1"/>
</dbReference>
<dbReference type="InterPro" id="IPR054657">
    <property type="entry name" value="T6SS_periplasmic_put"/>
</dbReference>
<reference evidence="2" key="1">
    <citation type="submission" date="2020-06" db="EMBL/GenBank/DDBJ databases">
        <title>REHAB project genomes.</title>
        <authorList>
            <person name="Shaw L.P."/>
        </authorList>
    </citation>
    <scope>NUCLEOTIDE SEQUENCE [LARGE SCALE GENOMIC DNA]</scope>
    <source>
        <strain evidence="2">RHBSTW-00938</strain>
    </source>
</reference>